<evidence type="ECO:0000256" key="4">
    <source>
        <dbReference type="ARBA" id="ARBA00022989"/>
    </source>
</evidence>
<keyword evidence="7" id="KW-0407">Ion channel</keyword>
<dbReference type="WBParaSite" id="PSAMB.scaffold19147size844.g37797.t1">
    <property type="protein sequence ID" value="PSAMB.scaffold19147size844.g37797.t1"/>
    <property type="gene ID" value="PSAMB.scaffold19147size844.g37797"/>
</dbReference>
<dbReference type="GO" id="GO:0030322">
    <property type="term" value="P:stabilization of membrane potential"/>
    <property type="evidence" value="ECO:0007669"/>
    <property type="project" value="TreeGrafter"/>
</dbReference>
<evidence type="ECO:0000259" key="9">
    <source>
        <dbReference type="Pfam" id="PF07885"/>
    </source>
</evidence>
<organism evidence="10 11">
    <name type="scientific">Plectus sambesii</name>
    <dbReference type="NCBI Taxonomy" id="2011161"/>
    <lineage>
        <taxon>Eukaryota</taxon>
        <taxon>Metazoa</taxon>
        <taxon>Ecdysozoa</taxon>
        <taxon>Nematoda</taxon>
        <taxon>Chromadorea</taxon>
        <taxon>Plectida</taxon>
        <taxon>Plectina</taxon>
        <taxon>Plectoidea</taxon>
        <taxon>Plectidae</taxon>
        <taxon>Plectus</taxon>
    </lineage>
</organism>
<evidence type="ECO:0000256" key="1">
    <source>
        <dbReference type="ARBA" id="ARBA00004141"/>
    </source>
</evidence>
<proteinExistence type="predicted"/>
<dbReference type="Proteomes" id="UP000887566">
    <property type="component" value="Unplaced"/>
</dbReference>
<dbReference type="InterPro" id="IPR013099">
    <property type="entry name" value="K_chnl_dom"/>
</dbReference>
<evidence type="ECO:0000256" key="2">
    <source>
        <dbReference type="ARBA" id="ARBA00022448"/>
    </source>
</evidence>
<keyword evidence="4 8" id="KW-1133">Transmembrane helix</keyword>
<dbReference type="Pfam" id="PF07885">
    <property type="entry name" value="Ion_trans_2"/>
    <property type="match status" value="1"/>
</dbReference>
<dbReference type="GO" id="GO:0022841">
    <property type="term" value="F:potassium ion leak channel activity"/>
    <property type="evidence" value="ECO:0007669"/>
    <property type="project" value="TreeGrafter"/>
</dbReference>
<dbReference type="PANTHER" id="PTHR11003">
    <property type="entry name" value="POTASSIUM CHANNEL, SUBFAMILY K"/>
    <property type="match status" value="1"/>
</dbReference>
<protein>
    <submittedName>
        <fullName evidence="11">Potassium channel domain-containing protein</fullName>
    </submittedName>
</protein>
<dbReference type="Gene3D" id="1.10.287.70">
    <property type="match status" value="1"/>
</dbReference>
<sequence>LNHVLLFTFYFAYLVLGASIFYILEHDSSDHFRDQWRQKVKEQRDGFVMSELLPDIFNNSRFLVFIHDKKSQYFINILQDKLATYEQRLKIRPPMPYLEWTFANSFLYCWSTITTIGHGYIYPVTDRGRVASIIYSLFGIPFTIVVIKDLAYLIAKLLNYPGVVLGYCWHMFRYCTLRPVNELYLRRKCDDAKKLNINPDYRIQSIRRLLNIPAVVAIFALIGWLSAGSFLMVVYEEHMSASVAFYYLFNTLATT</sequence>
<reference evidence="11" key="1">
    <citation type="submission" date="2022-11" db="UniProtKB">
        <authorList>
            <consortium name="WormBaseParasite"/>
        </authorList>
    </citation>
    <scope>IDENTIFICATION</scope>
</reference>
<dbReference type="PANTHER" id="PTHR11003:SF337">
    <property type="entry name" value="POTASSIUM CHANNEL DOMAIN-CONTAINING PROTEIN"/>
    <property type="match status" value="1"/>
</dbReference>
<evidence type="ECO:0000256" key="8">
    <source>
        <dbReference type="SAM" id="Phobius"/>
    </source>
</evidence>
<feature type="transmembrane region" description="Helical" evidence="8">
    <location>
        <begin position="209"/>
        <end position="235"/>
    </location>
</feature>
<accession>A0A914VG02</accession>
<dbReference type="AlphaFoldDB" id="A0A914VG02"/>
<evidence type="ECO:0000256" key="7">
    <source>
        <dbReference type="ARBA" id="ARBA00023303"/>
    </source>
</evidence>
<keyword evidence="2" id="KW-0813">Transport</keyword>
<keyword evidence="10" id="KW-1185">Reference proteome</keyword>
<feature type="domain" description="Potassium channel" evidence="9">
    <location>
        <begin position="99"/>
        <end position="153"/>
    </location>
</feature>
<keyword evidence="3 8" id="KW-0812">Transmembrane</keyword>
<dbReference type="GO" id="GO:0015271">
    <property type="term" value="F:outward rectifier potassium channel activity"/>
    <property type="evidence" value="ECO:0007669"/>
    <property type="project" value="TreeGrafter"/>
</dbReference>
<dbReference type="InterPro" id="IPR003280">
    <property type="entry name" value="2pore_dom_K_chnl"/>
</dbReference>
<feature type="transmembrane region" description="Helical" evidence="8">
    <location>
        <begin position="97"/>
        <end position="121"/>
    </location>
</feature>
<dbReference type="GO" id="GO:0005886">
    <property type="term" value="C:plasma membrane"/>
    <property type="evidence" value="ECO:0007669"/>
    <property type="project" value="TreeGrafter"/>
</dbReference>
<feature type="transmembrane region" description="Helical" evidence="8">
    <location>
        <begin position="6"/>
        <end position="24"/>
    </location>
</feature>
<evidence type="ECO:0000256" key="3">
    <source>
        <dbReference type="ARBA" id="ARBA00022692"/>
    </source>
</evidence>
<feature type="transmembrane region" description="Helical" evidence="8">
    <location>
        <begin position="133"/>
        <end position="155"/>
    </location>
</feature>
<name>A0A914VG02_9BILA</name>
<keyword evidence="6 8" id="KW-0472">Membrane</keyword>
<evidence type="ECO:0000256" key="5">
    <source>
        <dbReference type="ARBA" id="ARBA00023065"/>
    </source>
</evidence>
<evidence type="ECO:0000313" key="11">
    <source>
        <dbReference type="WBParaSite" id="PSAMB.scaffold19147size844.g37797.t1"/>
    </source>
</evidence>
<dbReference type="SUPFAM" id="SSF81324">
    <property type="entry name" value="Voltage-gated potassium channels"/>
    <property type="match status" value="1"/>
</dbReference>
<keyword evidence="5" id="KW-0406">Ion transport</keyword>
<evidence type="ECO:0000313" key="10">
    <source>
        <dbReference type="Proteomes" id="UP000887566"/>
    </source>
</evidence>
<comment type="subcellular location">
    <subcellularLocation>
        <location evidence="1">Membrane</location>
        <topology evidence="1">Multi-pass membrane protein</topology>
    </subcellularLocation>
</comment>
<evidence type="ECO:0000256" key="6">
    <source>
        <dbReference type="ARBA" id="ARBA00023136"/>
    </source>
</evidence>